<evidence type="ECO:0000313" key="3">
    <source>
        <dbReference type="Proteomes" id="UP001165561"/>
    </source>
</evidence>
<evidence type="ECO:0000313" key="2">
    <source>
        <dbReference type="EMBL" id="MDD9206968.1"/>
    </source>
</evidence>
<dbReference type="EMBL" id="JARACI010001016">
    <property type="protein sequence ID" value="MDD9206968.1"/>
    <property type="molecule type" value="Genomic_DNA"/>
</dbReference>
<evidence type="ECO:0000256" key="1">
    <source>
        <dbReference type="SAM" id="MobiDB-lite"/>
    </source>
</evidence>
<feature type="compositionally biased region" description="Pro residues" evidence="1">
    <location>
        <begin position="329"/>
        <end position="338"/>
    </location>
</feature>
<dbReference type="Proteomes" id="UP001165561">
    <property type="component" value="Unassembled WGS sequence"/>
</dbReference>
<comment type="caution">
    <text evidence="2">The sequence shown here is derived from an EMBL/GenBank/DDBJ whole genome shotgun (WGS) entry which is preliminary data.</text>
</comment>
<keyword evidence="3" id="KW-1185">Reference proteome</keyword>
<feature type="non-terminal residue" evidence="2">
    <location>
        <position position="338"/>
    </location>
</feature>
<organism evidence="2 3">
    <name type="scientific">Georgenia halotolerans</name>
    <dbReference type="NCBI Taxonomy" id="3028317"/>
    <lineage>
        <taxon>Bacteria</taxon>
        <taxon>Bacillati</taxon>
        <taxon>Actinomycetota</taxon>
        <taxon>Actinomycetes</taxon>
        <taxon>Micrococcales</taxon>
        <taxon>Bogoriellaceae</taxon>
        <taxon>Georgenia</taxon>
    </lineage>
</organism>
<accession>A0ABT5TZ73</accession>
<sequence>MSTDVTIDRLTGALVGGPDTAATRAWLDTTLRDVAGTLPHELTRARLPDGLWFLPRLDLVLRIPTRNGLTAAWSRAIVDALTDALRHRAEWVHYANDVEMLTDVVVSAAQGSREREWVWRQAGLLPAAPATPVTQVVAALATRPHLAVPALAAAAGRVGVAALDRVLGVRGWLEVAQVAGVPLEAATDEAVAPASGPVAAPLLARSRLGRLLLDSRLRPAPQTLVVWAALVVADAEPALLGSPQGAPARRAVAATLRRALPGPGTTAPPAPVPDDPPAPPDRGPRGGTDEVTATMDDPTRGDPTRGDPALPPAPATTTEASVDALPDPVTQPPAPATR</sequence>
<proteinExistence type="predicted"/>
<gene>
    <name evidence="2" type="ORF">PU560_10890</name>
</gene>
<protein>
    <recommendedName>
        <fullName evidence="4">DUF222 domain-containing protein</fullName>
    </recommendedName>
</protein>
<feature type="compositionally biased region" description="Pro residues" evidence="1">
    <location>
        <begin position="266"/>
        <end position="281"/>
    </location>
</feature>
<evidence type="ECO:0008006" key="4">
    <source>
        <dbReference type="Google" id="ProtNLM"/>
    </source>
</evidence>
<reference evidence="2" key="1">
    <citation type="submission" date="2023-02" db="EMBL/GenBank/DDBJ databases">
        <title>Georgenia sp.10Sc9-8, isolated from a soil sample collected from the Taklamakan desert.</title>
        <authorList>
            <person name="Liu S."/>
        </authorList>
    </citation>
    <scope>NUCLEOTIDE SEQUENCE</scope>
    <source>
        <strain evidence="2">10Sc9-8</strain>
    </source>
</reference>
<name>A0ABT5TZ73_9MICO</name>
<feature type="region of interest" description="Disordered" evidence="1">
    <location>
        <begin position="259"/>
        <end position="338"/>
    </location>
</feature>